<name>A2E1J5_TRIV3</name>
<sequence>MQEVAYPYDAEELLYSYQLCYSDAFRERQFKVQTKQFKPNLTEPIKIKTNKNSVAKQQRRRYKTEPRKAVLLMEPKVQPKSQSPAPDAEFEPLVMPPPLNLHKFDNHIPAAFSIIKRGNLPSIELPFN</sequence>
<dbReference type="VEuPathDB" id="TrichDB:TVAGG3_0519620"/>
<organism evidence="1 2">
    <name type="scientific">Trichomonas vaginalis (strain ATCC PRA-98 / G3)</name>
    <dbReference type="NCBI Taxonomy" id="412133"/>
    <lineage>
        <taxon>Eukaryota</taxon>
        <taxon>Metamonada</taxon>
        <taxon>Parabasalia</taxon>
        <taxon>Trichomonadida</taxon>
        <taxon>Trichomonadidae</taxon>
        <taxon>Trichomonas</taxon>
    </lineage>
</organism>
<reference evidence="1" key="2">
    <citation type="journal article" date="2007" name="Science">
        <title>Draft genome sequence of the sexually transmitted pathogen Trichomonas vaginalis.</title>
        <authorList>
            <person name="Carlton J.M."/>
            <person name="Hirt R.P."/>
            <person name="Silva J.C."/>
            <person name="Delcher A.L."/>
            <person name="Schatz M."/>
            <person name="Zhao Q."/>
            <person name="Wortman J.R."/>
            <person name="Bidwell S.L."/>
            <person name="Alsmark U.C.M."/>
            <person name="Besteiro S."/>
            <person name="Sicheritz-Ponten T."/>
            <person name="Noel C.J."/>
            <person name="Dacks J.B."/>
            <person name="Foster P.G."/>
            <person name="Simillion C."/>
            <person name="Van de Peer Y."/>
            <person name="Miranda-Saavedra D."/>
            <person name="Barton G.J."/>
            <person name="Westrop G.D."/>
            <person name="Mueller S."/>
            <person name="Dessi D."/>
            <person name="Fiori P.L."/>
            <person name="Ren Q."/>
            <person name="Paulsen I."/>
            <person name="Zhang H."/>
            <person name="Bastida-Corcuera F.D."/>
            <person name="Simoes-Barbosa A."/>
            <person name="Brown M.T."/>
            <person name="Hayes R.D."/>
            <person name="Mukherjee M."/>
            <person name="Okumura C.Y."/>
            <person name="Schneider R."/>
            <person name="Smith A.J."/>
            <person name="Vanacova S."/>
            <person name="Villalvazo M."/>
            <person name="Haas B.J."/>
            <person name="Pertea M."/>
            <person name="Feldblyum T.V."/>
            <person name="Utterback T.R."/>
            <person name="Shu C.L."/>
            <person name="Osoegawa K."/>
            <person name="de Jong P.J."/>
            <person name="Hrdy I."/>
            <person name="Horvathova L."/>
            <person name="Zubacova Z."/>
            <person name="Dolezal P."/>
            <person name="Malik S.B."/>
            <person name="Logsdon J.M. Jr."/>
            <person name="Henze K."/>
            <person name="Gupta A."/>
            <person name="Wang C.C."/>
            <person name="Dunne R.L."/>
            <person name="Upcroft J.A."/>
            <person name="Upcroft P."/>
            <person name="White O."/>
            <person name="Salzberg S.L."/>
            <person name="Tang P."/>
            <person name="Chiu C.-H."/>
            <person name="Lee Y.-S."/>
            <person name="Embley T.M."/>
            <person name="Coombs G.H."/>
            <person name="Mottram J.C."/>
            <person name="Tachezy J."/>
            <person name="Fraser-Liggett C.M."/>
            <person name="Johnson P.J."/>
        </authorList>
    </citation>
    <scope>NUCLEOTIDE SEQUENCE [LARGE SCALE GENOMIC DNA]</scope>
    <source>
        <strain evidence="1">G3</strain>
    </source>
</reference>
<evidence type="ECO:0000313" key="1">
    <source>
        <dbReference type="EMBL" id="EAY13442.1"/>
    </source>
</evidence>
<accession>A2E1J5</accession>
<proteinExistence type="predicted"/>
<keyword evidence="2" id="KW-1185">Reference proteome</keyword>
<dbReference type="EMBL" id="DS113285">
    <property type="protein sequence ID" value="EAY13442.1"/>
    <property type="molecule type" value="Genomic_DNA"/>
</dbReference>
<dbReference type="SMR" id="A2E1J5"/>
<dbReference type="KEGG" id="tva:4771410"/>
<gene>
    <name evidence="1" type="ORF">TVAG_206100</name>
</gene>
<dbReference type="InParanoid" id="A2E1J5"/>
<dbReference type="Proteomes" id="UP000001542">
    <property type="component" value="Unassembled WGS sequence"/>
</dbReference>
<dbReference type="AlphaFoldDB" id="A2E1J5"/>
<dbReference type="RefSeq" id="XP_001325665.1">
    <property type="nucleotide sequence ID" value="XM_001325630.1"/>
</dbReference>
<protein>
    <submittedName>
        <fullName evidence="1">Uncharacterized protein</fullName>
    </submittedName>
</protein>
<dbReference type="VEuPathDB" id="TrichDB:TVAG_206100"/>
<evidence type="ECO:0000313" key="2">
    <source>
        <dbReference type="Proteomes" id="UP000001542"/>
    </source>
</evidence>
<reference evidence="1" key="1">
    <citation type="submission" date="2006-10" db="EMBL/GenBank/DDBJ databases">
        <authorList>
            <person name="Amadeo P."/>
            <person name="Zhao Q."/>
            <person name="Wortman J."/>
            <person name="Fraser-Liggett C."/>
            <person name="Carlton J."/>
        </authorList>
    </citation>
    <scope>NUCLEOTIDE SEQUENCE</scope>
    <source>
        <strain evidence="1">G3</strain>
    </source>
</reference>